<organism evidence="1 2">
    <name type="scientific">Streptomyces morookaense</name>
    <name type="common">Streptoverticillium morookaense</name>
    <dbReference type="NCBI Taxonomy" id="1970"/>
    <lineage>
        <taxon>Bacteria</taxon>
        <taxon>Bacillati</taxon>
        <taxon>Actinomycetota</taxon>
        <taxon>Actinomycetes</taxon>
        <taxon>Kitasatosporales</taxon>
        <taxon>Streptomycetaceae</taxon>
        <taxon>Streptomyces</taxon>
    </lineage>
</organism>
<dbReference type="AlphaFoldDB" id="A0A7Y7B661"/>
<dbReference type="Proteomes" id="UP000587462">
    <property type="component" value="Unassembled WGS sequence"/>
</dbReference>
<accession>A0A7Y7B661</accession>
<sequence>MPAVAALPRVRNPLADSAGAFRTFGSALGQAARSVQTSQRAIASASRVLDRVKQSATQASTGIKQFGTGATTTGRAAQALGKQASTANSGLLKTKTGSQQSSRLLKNLKRQSDTTTKSLALLGKGAGKAGAFTAKLGGSLKIASGVMNVVNLVMKANPFVLLITLLAPFAEQIVEFALNSELGQQLMEQVFTTVGQLIDTALTVAVPVVTAYLTVVIGFWKGVFNVVKPVATWVGRHLPGAFRKVSSAMERALHGMGGFLQTAFQAVAGVVKGPISGLIGFANWVIDGLNSISVNILGKKFGIHLPKIPMLAQGGVVGPRDGGVPVVLAEAGEAEAVLPLSALDRLLTQTAAAARTTSTTQAVPRIDHYHEPEGRGSHGIAADLLFLAQTRQTRQTRR</sequence>
<reference evidence="1 2" key="1">
    <citation type="submission" date="2020-04" db="EMBL/GenBank/DDBJ databases">
        <title>Draft Genome Sequence of Streptomyces morookaense DSM 40503, an 8-azaguanine-producing strain.</title>
        <authorList>
            <person name="Qi J."/>
            <person name="Gao J.-M."/>
        </authorList>
    </citation>
    <scope>NUCLEOTIDE SEQUENCE [LARGE SCALE GENOMIC DNA]</scope>
    <source>
        <strain evidence="1 2">DSM 40503</strain>
    </source>
</reference>
<proteinExistence type="predicted"/>
<comment type="caution">
    <text evidence="1">The sequence shown here is derived from an EMBL/GenBank/DDBJ whole genome shotgun (WGS) entry which is preliminary data.</text>
</comment>
<gene>
    <name evidence="1" type="ORF">HG542_18125</name>
</gene>
<keyword evidence="2" id="KW-1185">Reference proteome</keyword>
<evidence type="ECO:0008006" key="3">
    <source>
        <dbReference type="Google" id="ProtNLM"/>
    </source>
</evidence>
<evidence type="ECO:0000313" key="2">
    <source>
        <dbReference type="Proteomes" id="UP000587462"/>
    </source>
</evidence>
<evidence type="ECO:0000313" key="1">
    <source>
        <dbReference type="EMBL" id="NVK79569.1"/>
    </source>
</evidence>
<name>A0A7Y7B661_STRMO</name>
<dbReference type="EMBL" id="JABBXF010000039">
    <property type="protein sequence ID" value="NVK79569.1"/>
    <property type="molecule type" value="Genomic_DNA"/>
</dbReference>
<dbReference type="RefSeq" id="WP_171082713.1">
    <property type="nucleotide sequence ID" value="NZ_BNBU01000012.1"/>
</dbReference>
<protein>
    <recommendedName>
        <fullName evidence="3">Tape-measure protein</fullName>
    </recommendedName>
</protein>